<dbReference type="Gene3D" id="3.90.1480.20">
    <property type="entry name" value="Glycosyl transferase family 29"/>
    <property type="match status" value="1"/>
</dbReference>
<accession>A0A5C4LI86</accession>
<protein>
    <recommendedName>
        <fullName evidence="3">Glycosyltransferase family 29 (Sialyltransferase)</fullName>
    </recommendedName>
</protein>
<proteinExistence type="predicted"/>
<reference evidence="1 2" key="1">
    <citation type="submission" date="2019-06" db="EMBL/GenBank/DDBJ databases">
        <title>Genome of Methylobacterium sp. 17Sr1-39.</title>
        <authorList>
            <person name="Seo T."/>
        </authorList>
    </citation>
    <scope>NUCLEOTIDE SEQUENCE [LARGE SCALE GENOMIC DNA]</scope>
    <source>
        <strain evidence="1 2">17Sr1-39</strain>
    </source>
</reference>
<name>A0A5C4LI86_9HYPH</name>
<dbReference type="EMBL" id="VDDA01000005">
    <property type="protein sequence ID" value="TNC13033.1"/>
    <property type="molecule type" value="Genomic_DNA"/>
</dbReference>
<organism evidence="1 2">
    <name type="scientific">Methylobacterium terricola</name>
    <dbReference type="NCBI Taxonomy" id="2583531"/>
    <lineage>
        <taxon>Bacteria</taxon>
        <taxon>Pseudomonadati</taxon>
        <taxon>Pseudomonadota</taxon>
        <taxon>Alphaproteobacteria</taxon>
        <taxon>Hyphomicrobiales</taxon>
        <taxon>Methylobacteriaceae</taxon>
        <taxon>Methylobacterium</taxon>
    </lineage>
</organism>
<evidence type="ECO:0000313" key="2">
    <source>
        <dbReference type="Proteomes" id="UP000305267"/>
    </source>
</evidence>
<keyword evidence="2" id="KW-1185">Reference proteome</keyword>
<dbReference type="AlphaFoldDB" id="A0A5C4LI86"/>
<dbReference type="InterPro" id="IPR038578">
    <property type="entry name" value="GT29-like_sf"/>
</dbReference>
<sequence length="209" mass="22138">MPADLLSAAWPSLCPSATVALVGNAPGTGGGPAIDAAEAVVRFNNAPGFGGRAGGRVTHLVLVNRGGQMREWLADPGFLDRPVVRQAQAFVLPFPMLPEEHNRPEPICFTREALAMLRPLGRPVHILPESLHGEAWRRLAALGSARPNPSTGFLTMLALRVGRPAGAPPVEAHGFGFDGWPGHPWAAERAWFAAEAAAGRLRLHPPTEG</sequence>
<dbReference type="Proteomes" id="UP000305267">
    <property type="component" value="Unassembled WGS sequence"/>
</dbReference>
<evidence type="ECO:0000313" key="1">
    <source>
        <dbReference type="EMBL" id="TNC13033.1"/>
    </source>
</evidence>
<dbReference type="RefSeq" id="WP_139036592.1">
    <property type="nucleotide sequence ID" value="NZ_VDDA01000005.1"/>
</dbReference>
<gene>
    <name evidence="1" type="ORF">FF100_13900</name>
</gene>
<evidence type="ECO:0008006" key="3">
    <source>
        <dbReference type="Google" id="ProtNLM"/>
    </source>
</evidence>
<comment type="caution">
    <text evidence="1">The sequence shown here is derived from an EMBL/GenBank/DDBJ whole genome shotgun (WGS) entry which is preliminary data.</text>
</comment>
<dbReference type="OrthoDB" id="7905774at2"/>